<accession>A0A4P6KUH6</accession>
<dbReference type="InterPro" id="IPR008995">
    <property type="entry name" value="Mo/tungstate-bd_C_term_dom"/>
</dbReference>
<dbReference type="Pfam" id="PF03459">
    <property type="entry name" value="TOBE"/>
    <property type="match status" value="2"/>
</dbReference>
<dbReference type="NCBIfam" id="TIGR00637">
    <property type="entry name" value="ModE_repress"/>
    <property type="match status" value="1"/>
</dbReference>
<evidence type="ECO:0000256" key="2">
    <source>
        <dbReference type="ARBA" id="ARBA00022448"/>
    </source>
</evidence>
<dbReference type="InterPro" id="IPR004606">
    <property type="entry name" value="Mop_domain"/>
</dbReference>
<keyword evidence="3 5" id="KW-0500">Molybdenum</keyword>
<dbReference type="SUPFAM" id="SSF46785">
    <property type="entry name" value="Winged helix' DNA-binding domain"/>
    <property type="match status" value="1"/>
</dbReference>
<name>A0A4P6KUH6_9BURK</name>
<comment type="similarity">
    <text evidence="1 5">Belongs to the ModE family.</text>
</comment>
<sequence length="284" mass="28906">MSEAADPAPLELHGSLWLAAGGRQLGGADRIALLAAIDQCGSITAAAKAVGMSYKGAWDAVEAMNNLAGAPLVERLAGGKGGGGTRLTERGAQLVAQFRRLEEVHRRFVEQLGKQTETGVDSSGKDSSNNDLLDIHLLQALHMKTSARNQFLGTVDTVARGAVNDEVVLRIVGGQRIVAVVTHESTQSLGLVPGARAFALVKASSVIVAVAAEGLKLSARNQLAGTIARVVPGAVNAEVTIALPGGGTIAATVTQDSALGLELVAGMPATALFKASSVIVGVAP</sequence>
<feature type="domain" description="Mop" evidence="7">
    <location>
        <begin position="216"/>
        <end position="282"/>
    </location>
</feature>
<dbReference type="InterPro" id="IPR036388">
    <property type="entry name" value="WH-like_DNA-bd_sf"/>
</dbReference>
<evidence type="ECO:0000259" key="7">
    <source>
        <dbReference type="PROSITE" id="PS51866"/>
    </source>
</evidence>
<evidence type="ECO:0000256" key="6">
    <source>
        <dbReference type="PIRSR" id="PIRSR005763-1"/>
    </source>
</evidence>
<protein>
    <submittedName>
        <fullName evidence="8">LysR family transcriptional regulator</fullName>
    </submittedName>
</protein>
<evidence type="ECO:0000256" key="1">
    <source>
        <dbReference type="ARBA" id="ARBA00008110"/>
    </source>
</evidence>
<feature type="region of interest" description="Required for dimer formation and molybdate binding" evidence="6">
    <location>
        <begin position="145"/>
        <end position="153"/>
    </location>
</feature>
<dbReference type="Gene3D" id="1.10.10.10">
    <property type="entry name" value="Winged helix-like DNA-binding domain superfamily/Winged helix DNA-binding domain"/>
    <property type="match status" value="1"/>
</dbReference>
<dbReference type="InterPro" id="IPR051815">
    <property type="entry name" value="Molybdate_resp_trans_reg"/>
</dbReference>
<evidence type="ECO:0000313" key="8">
    <source>
        <dbReference type="EMBL" id="QBE62285.1"/>
    </source>
</evidence>
<feature type="domain" description="Mop" evidence="7">
    <location>
        <begin position="144"/>
        <end position="210"/>
    </location>
</feature>
<evidence type="ECO:0000256" key="4">
    <source>
        <dbReference type="ARBA" id="ARBA00022737"/>
    </source>
</evidence>
<dbReference type="KEGG" id="plue:EWM63_04205"/>
<dbReference type="InterPro" id="IPR005116">
    <property type="entry name" value="Transp-assoc_OB_typ1"/>
</dbReference>
<proteinExistence type="inferred from homology"/>
<dbReference type="NCBIfam" id="TIGR00638">
    <property type="entry name" value="Mop"/>
    <property type="match status" value="2"/>
</dbReference>
<keyword evidence="9" id="KW-1185">Reference proteome</keyword>
<reference evidence="8 9" key="1">
    <citation type="submission" date="2019-02" db="EMBL/GenBank/DDBJ databases">
        <title>Draft Genome Sequences of Six Type Strains of the Genus Massilia.</title>
        <authorList>
            <person name="Miess H."/>
            <person name="Frediansyhah A."/>
            <person name="Gross H."/>
        </authorList>
    </citation>
    <scope>NUCLEOTIDE SEQUENCE [LARGE SCALE GENOMIC DNA]</scope>
    <source>
        <strain evidence="8 9">DSM 17473</strain>
    </source>
</reference>
<evidence type="ECO:0000256" key="5">
    <source>
        <dbReference type="PIRNR" id="PIRNR005763"/>
    </source>
</evidence>
<dbReference type="InterPro" id="IPR003725">
    <property type="entry name" value="ModE-bd_N"/>
</dbReference>
<gene>
    <name evidence="8" type="ORF">EWM63_04205</name>
</gene>
<dbReference type="PANTHER" id="PTHR30432:SF1">
    <property type="entry name" value="DNA-BINDING TRANSCRIPTIONAL DUAL REGULATOR MODE"/>
    <property type="match status" value="1"/>
</dbReference>
<organism evidence="8 9">
    <name type="scientific">Pseudoduganella lutea</name>
    <dbReference type="NCBI Taxonomy" id="321985"/>
    <lineage>
        <taxon>Bacteria</taxon>
        <taxon>Pseudomonadati</taxon>
        <taxon>Pseudomonadota</taxon>
        <taxon>Betaproteobacteria</taxon>
        <taxon>Burkholderiales</taxon>
        <taxon>Oxalobacteraceae</taxon>
        <taxon>Telluria group</taxon>
        <taxon>Pseudoduganella</taxon>
    </lineage>
</organism>
<dbReference type="OrthoDB" id="9800709at2"/>
<dbReference type="GO" id="GO:0003700">
    <property type="term" value="F:DNA-binding transcription factor activity"/>
    <property type="evidence" value="ECO:0007669"/>
    <property type="project" value="InterPro"/>
</dbReference>
<dbReference type="InterPro" id="IPR016462">
    <property type="entry name" value="ModE"/>
</dbReference>
<dbReference type="AlphaFoldDB" id="A0A4P6KUH6"/>
<dbReference type="Proteomes" id="UP000290637">
    <property type="component" value="Chromosome"/>
</dbReference>
<dbReference type="PROSITE" id="PS51866">
    <property type="entry name" value="MOP"/>
    <property type="match status" value="2"/>
</dbReference>
<dbReference type="PIRSF" id="PIRSF005763">
    <property type="entry name" value="Txn_reg_ModE"/>
    <property type="match status" value="1"/>
</dbReference>
<dbReference type="PANTHER" id="PTHR30432">
    <property type="entry name" value="TRANSCRIPTIONAL REGULATOR MODE"/>
    <property type="match status" value="1"/>
</dbReference>
<dbReference type="Gene3D" id="2.40.50.100">
    <property type="match status" value="2"/>
</dbReference>
<dbReference type="Pfam" id="PF00126">
    <property type="entry name" value="HTH_1"/>
    <property type="match status" value="1"/>
</dbReference>
<evidence type="ECO:0000256" key="3">
    <source>
        <dbReference type="ARBA" id="ARBA00022505"/>
    </source>
</evidence>
<dbReference type="SUPFAM" id="SSF50331">
    <property type="entry name" value="MOP-like"/>
    <property type="match status" value="2"/>
</dbReference>
<dbReference type="InterPro" id="IPR036390">
    <property type="entry name" value="WH_DNA-bd_sf"/>
</dbReference>
<evidence type="ECO:0000313" key="9">
    <source>
        <dbReference type="Proteomes" id="UP000290637"/>
    </source>
</evidence>
<keyword evidence="4" id="KW-0677">Repeat</keyword>
<dbReference type="GO" id="GO:0015689">
    <property type="term" value="P:molybdate ion transport"/>
    <property type="evidence" value="ECO:0007669"/>
    <property type="project" value="UniProtKB-UniRule"/>
</dbReference>
<dbReference type="GO" id="GO:0030151">
    <property type="term" value="F:molybdenum ion binding"/>
    <property type="evidence" value="ECO:0007669"/>
    <property type="project" value="UniProtKB-UniRule"/>
</dbReference>
<dbReference type="InterPro" id="IPR000847">
    <property type="entry name" value="LysR_HTH_N"/>
</dbReference>
<dbReference type="EMBL" id="CP035913">
    <property type="protein sequence ID" value="QBE62285.1"/>
    <property type="molecule type" value="Genomic_DNA"/>
</dbReference>
<dbReference type="RefSeq" id="WP_130185421.1">
    <property type="nucleotide sequence ID" value="NZ_CP035913.1"/>
</dbReference>
<keyword evidence="2 5" id="KW-0813">Transport</keyword>